<reference evidence="2" key="2">
    <citation type="journal article" date="2015" name="Data Brief">
        <title>Shoot transcriptome of the giant reed, Arundo donax.</title>
        <authorList>
            <person name="Barrero R.A."/>
            <person name="Guerrero F.D."/>
            <person name="Moolhuijzen P."/>
            <person name="Goolsby J.A."/>
            <person name="Tidwell J."/>
            <person name="Bellgard S.E."/>
            <person name="Bellgard M.I."/>
        </authorList>
    </citation>
    <scope>NUCLEOTIDE SEQUENCE</scope>
    <source>
        <tissue evidence="2">Shoot tissue taken approximately 20 cm above the soil surface</tissue>
    </source>
</reference>
<evidence type="ECO:0000256" key="1">
    <source>
        <dbReference type="SAM" id="MobiDB-lite"/>
    </source>
</evidence>
<accession>A0A0A8ZKR9</accession>
<feature type="compositionally biased region" description="Polar residues" evidence="1">
    <location>
        <begin position="1"/>
        <end position="22"/>
    </location>
</feature>
<organism evidence="2">
    <name type="scientific">Arundo donax</name>
    <name type="common">Giant reed</name>
    <name type="synonym">Donax arundinaceus</name>
    <dbReference type="NCBI Taxonomy" id="35708"/>
    <lineage>
        <taxon>Eukaryota</taxon>
        <taxon>Viridiplantae</taxon>
        <taxon>Streptophyta</taxon>
        <taxon>Embryophyta</taxon>
        <taxon>Tracheophyta</taxon>
        <taxon>Spermatophyta</taxon>
        <taxon>Magnoliopsida</taxon>
        <taxon>Liliopsida</taxon>
        <taxon>Poales</taxon>
        <taxon>Poaceae</taxon>
        <taxon>PACMAD clade</taxon>
        <taxon>Arundinoideae</taxon>
        <taxon>Arundineae</taxon>
        <taxon>Arundo</taxon>
    </lineage>
</organism>
<sequence>MAPPQRQNPTTEQQEASSNQQKLGEDSGYASIWPPLVLPEPRILEHTSQPEPERSLTI</sequence>
<proteinExistence type="predicted"/>
<evidence type="ECO:0000313" key="2">
    <source>
        <dbReference type="EMBL" id="JAD39401.1"/>
    </source>
</evidence>
<dbReference type="EMBL" id="GBRH01258494">
    <property type="protein sequence ID" value="JAD39401.1"/>
    <property type="molecule type" value="Transcribed_RNA"/>
</dbReference>
<reference evidence="2" key="1">
    <citation type="submission" date="2014-09" db="EMBL/GenBank/DDBJ databases">
        <authorList>
            <person name="Magalhaes I.L.F."/>
            <person name="Oliveira U."/>
            <person name="Santos F.R."/>
            <person name="Vidigal T.H.D.A."/>
            <person name="Brescovit A.D."/>
            <person name="Santos A.J."/>
        </authorList>
    </citation>
    <scope>NUCLEOTIDE SEQUENCE</scope>
    <source>
        <tissue evidence="2">Shoot tissue taken approximately 20 cm above the soil surface</tissue>
    </source>
</reference>
<dbReference type="AlphaFoldDB" id="A0A0A8ZKR9"/>
<name>A0A0A8ZKR9_ARUDO</name>
<protein>
    <submittedName>
        <fullName evidence="2">Uncharacterized protein</fullName>
    </submittedName>
</protein>
<feature type="region of interest" description="Disordered" evidence="1">
    <location>
        <begin position="1"/>
        <end position="34"/>
    </location>
</feature>